<dbReference type="PANTHER" id="PTHR32057:SF14">
    <property type="entry name" value="PROTEIN ADENYLYLTRANSFERASE SELO, MITOCHONDRIAL"/>
    <property type="match status" value="1"/>
</dbReference>
<dbReference type="EMBL" id="QXMN01000001">
    <property type="protein sequence ID" value="RIX85406.1"/>
    <property type="molecule type" value="Genomic_DNA"/>
</dbReference>
<dbReference type="GO" id="GO:0070733">
    <property type="term" value="F:AMPylase activity"/>
    <property type="evidence" value="ECO:0007669"/>
    <property type="project" value="UniProtKB-EC"/>
</dbReference>
<dbReference type="PANTHER" id="PTHR32057">
    <property type="entry name" value="PROTEIN ADENYLYLTRANSFERASE SELO, MITOCHONDRIAL"/>
    <property type="match status" value="1"/>
</dbReference>
<keyword evidence="8" id="KW-0464">Manganese</keyword>
<keyword evidence="2 8" id="KW-0808">Transferase</keyword>
<sequence>MSLPVEDTRPVADLGLRWKPGFSTLGPAFFTELRPTPLPDPYWVGHSDAVARELGLPSGWRESEGTLAALTGSLPVAGTRPIATVYSGHQFGVWAGQLGDGRAILLGETEGGLEVQLKGAGRTPYSRGGDGRAVLRSSIREFLCSEAMHGLGIPTTRALCVTGSDARVRREELESAAVVTRVAPSFVRFGHFEHFAANQREDELRALADYVIDRYYPECRTTARFNGNAYAAFLEAVSERTAALLAQWQAVGFCHGVMNTDNMSILGLTIDYGPFQFLDGFDPRHICNHSDTQGRYAFNQQPNVAYWNLFCLAQALLPLIGDQEIAVAALESYKTVFPNAFEDRMRAKLGLSAPAEDDRALIEGVLKLMAAEKVDHTIFWRRLSKHMADGNIEPVRDLFLDRAGFDAWMLTFSERHAQSQRAEAAELMLRSNPKFVLRNHLGQQAIEASQQKDHAGVATLLKLLETPFEEHPGADDYAGFPPDWASTIEISCSS</sequence>
<dbReference type="NCBIfam" id="NF000658">
    <property type="entry name" value="PRK00029.1"/>
    <property type="match status" value="1"/>
</dbReference>
<keyword evidence="6 8" id="KW-0067">ATP-binding</keyword>
<comment type="catalytic activity">
    <reaction evidence="8">
        <text>L-seryl-[protein] + UTP = O-(5'-uridylyl)-L-seryl-[protein] + diphosphate</text>
        <dbReference type="Rhea" id="RHEA:64604"/>
        <dbReference type="Rhea" id="RHEA-COMP:9863"/>
        <dbReference type="Rhea" id="RHEA-COMP:16635"/>
        <dbReference type="ChEBI" id="CHEBI:29999"/>
        <dbReference type="ChEBI" id="CHEBI:33019"/>
        <dbReference type="ChEBI" id="CHEBI:46398"/>
        <dbReference type="ChEBI" id="CHEBI:156051"/>
    </reaction>
</comment>
<evidence type="ECO:0000313" key="10">
    <source>
        <dbReference type="Proteomes" id="UP000265619"/>
    </source>
</evidence>
<dbReference type="Proteomes" id="UP000265619">
    <property type="component" value="Unassembled WGS sequence"/>
</dbReference>
<dbReference type="InterPro" id="IPR003846">
    <property type="entry name" value="SelO"/>
</dbReference>
<evidence type="ECO:0000256" key="8">
    <source>
        <dbReference type="HAMAP-Rule" id="MF_00692"/>
    </source>
</evidence>
<evidence type="ECO:0000256" key="7">
    <source>
        <dbReference type="ARBA" id="ARBA00022842"/>
    </source>
</evidence>
<evidence type="ECO:0000256" key="3">
    <source>
        <dbReference type="ARBA" id="ARBA00022695"/>
    </source>
</evidence>
<feature type="binding site" evidence="8">
    <location>
        <position position="99"/>
    </location>
    <ligand>
        <name>ATP</name>
        <dbReference type="ChEBI" id="CHEBI:30616"/>
    </ligand>
</feature>
<dbReference type="GO" id="GO:0005524">
    <property type="term" value="F:ATP binding"/>
    <property type="evidence" value="ECO:0007669"/>
    <property type="project" value="UniProtKB-UniRule"/>
</dbReference>
<keyword evidence="4 8" id="KW-0479">Metal-binding</keyword>
<accession>A0A9X8GY80</accession>
<gene>
    <name evidence="8" type="primary">ydiU</name>
    <name evidence="8" type="synonym">selO</name>
    <name evidence="9" type="ORF">D3H34_02435</name>
</gene>
<evidence type="ECO:0000256" key="5">
    <source>
        <dbReference type="ARBA" id="ARBA00022741"/>
    </source>
</evidence>
<feature type="binding site" evidence="8">
    <location>
        <position position="130"/>
    </location>
    <ligand>
        <name>ATP</name>
        <dbReference type="ChEBI" id="CHEBI:30616"/>
    </ligand>
</feature>
<comment type="catalytic activity">
    <reaction evidence="8">
        <text>L-tyrosyl-[protein] + UTP = O-(5'-uridylyl)-L-tyrosyl-[protein] + diphosphate</text>
        <dbReference type="Rhea" id="RHEA:83887"/>
        <dbReference type="Rhea" id="RHEA-COMP:10136"/>
        <dbReference type="Rhea" id="RHEA-COMP:20238"/>
        <dbReference type="ChEBI" id="CHEBI:33019"/>
        <dbReference type="ChEBI" id="CHEBI:46398"/>
        <dbReference type="ChEBI" id="CHEBI:46858"/>
        <dbReference type="ChEBI" id="CHEBI:90602"/>
    </reaction>
</comment>
<dbReference type="OrthoDB" id="9776281at2"/>
<comment type="catalytic activity">
    <reaction evidence="8">
        <text>L-histidyl-[protein] + UTP = N(tele)-(5'-uridylyl)-L-histidyl-[protein] + diphosphate</text>
        <dbReference type="Rhea" id="RHEA:83891"/>
        <dbReference type="Rhea" id="RHEA-COMP:9745"/>
        <dbReference type="Rhea" id="RHEA-COMP:20239"/>
        <dbReference type="ChEBI" id="CHEBI:29979"/>
        <dbReference type="ChEBI" id="CHEBI:33019"/>
        <dbReference type="ChEBI" id="CHEBI:46398"/>
        <dbReference type="ChEBI" id="CHEBI:233474"/>
    </reaction>
</comment>
<feature type="binding site" evidence="8">
    <location>
        <position position="271"/>
    </location>
    <ligand>
        <name>ATP</name>
        <dbReference type="ChEBI" id="CHEBI:30616"/>
    </ligand>
</feature>
<dbReference type="EC" id="2.7.7.108" evidence="8"/>
<reference evidence="9 10" key="1">
    <citation type="submission" date="2018-09" db="EMBL/GenBank/DDBJ databases">
        <title>Acidovorax cavernicola nov. sp. isolated from Gruta de las Maravillas (Aracena, Spain).</title>
        <authorList>
            <person name="Jurado V."/>
            <person name="Gutierrez-Patricio S."/>
            <person name="Gonzalez-Pimentel J.L."/>
            <person name="Miller A.Z."/>
            <person name="Laiz L."/>
            <person name="Saiz-Jimenez C."/>
        </authorList>
    </citation>
    <scope>NUCLEOTIDE SEQUENCE [LARGE SCALE GENOMIC DNA]</scope>
    <source>
        <strain evidence="9 10">1011MAR4D40.2</strain>
    </source>
</reference>
<protein>
    <recommendedName>
        <fullName evidence="8">Protein nucleotidyltransferase YdiU</fullName>
        <ecNumber evidence="8">2.7.7.-</ecNumber>
    </recommendedName>
    <alternativeName>
        <fullName evidence="8">Protein adenylyltransferase YdiU</fullName>
        <ecNumber evidence="8">2.7.7.108</ecNumber>
    </alternativeName>
    <alternativeName>
        <fullName evidence="8">Protein uridylyltransferase YdiU</fullName>
        <ecNumber evidence="8">2.7.7.-</ecNumber>
    </alternativeName>
</protein>
<comment type="catalytic activity">
    <reaction evidence="8">
        <text>L-threonyl-[protein] + ATP = 3-O-(5'-adenylyl)-L-threonyl-[protein] + diphosphate</text>
        <dbReference type="Rhea" id="RHEA:54292"/>
        <dbReference type="Rhea" id="RHEA-COMP:11060"/>
        <dbReference type="Rhea" id="RHEA-COMP:13847"/>
        <dbReference type="ChEBI" id="CHEBI:30013"/>
        <dbReference type="ChEBI" id="CHEBI:30616"/>
        <dbReference type="ChEBI" id="CHEBI:33019"/>
        <dbReference type="ChEBI" id="CHEBI:138113"/>
        <dbReference type="EC" id="2.7.7.108"/>
    </reaction>
</comment>
<dbReference type="AlphaFoldDB" id="A0A9X8GY80"/>
<feature type="binding site" evidence="8">
    <location>
        <position position="262"/>
    </location>
    <ligand>
        <name>Mg(2+)</name>
        <dbReference type="ChEBI" id="CHEBI:18420"/>
    </ligand>
</feature>
<keyword evidence="7 8" id="KW-0460">Magnesium</keyword>
<comment type="cofactor">
    <cofactor evidence="8">
        <name>Mg(2+)</name>
        <dbReference type="ChEBI" id="CHEBI:18420"/>
    </cofactor>
    <cofactor evidence="8">
        <name>Mn(2+)</name>
        <dbReference type="ChEBI" id="CHEBI:29035"/>
    </cofactor>
</comment>
<feature type="binding site" evidence="8">
    <location>
        <position position="118"/>
    </location>
    <ligand>
        <name>ATP</name>
        <dbReference type="ChEBI" id="CHEBI:30616"/>
    </ligand>
</feature>
<feature type="binding site" evidence="8">
    <location>
        <position position="181"/>
    </location>
    <ligand>
        <name>ATP</name>
        <dbReference type="ChEBI" id="CHEBI:30616"/>
    </ligand>
</feature>
<feature type="binding site" evidence="8">
    <location>
        <position position="271"/>
    </location>
    <ligand>
        <name>Mg(2+)</name>
        <dbReference type="ChEBI" id="CHEBI:18420"/>
    </ligand>
</feature>
<comment type="catalytic activity">
    <reaction evidence="8">
        <text>L-tyrosyl-[protein] + ATP = O-(5'-adenylyl)-L-tyrosyl-[protein] + diphosphate</text>
        <dbReference type="Rhea" id="RHEA:54288"/>
        <dbReference type="Rhea" id="RHEA-COMP:10136"/>
        <dbReference type="Rhea" id="RHEA-COMP:13846"/>
        <dbReference type="ChEBI" id="CHEBI:30616"/>
        <dbReference type="ChEBI" id="CHEBI:33019"/>
        <dbReference type="ChEBI" id="CHEBI:46858"/>
        <dbReference type="ChEBI" id="CHEBI:83624"/>
        <dbReference type="EC" id="2.7.7.108"/>
    </reaction>
</comment>
<dbReference type="HAMAP" id="MF_00692">
    <property type="entry name" value="SelO"/>
    <property type="match status" value="1"/>
</dbReference>
<organism evidence="9 10">
    <name type="scientific">Acidovorax cavernicola</name>
    <dbReference type="NCBI Taxonomy" id="1675792"/>
    <lineage>
        <taxon>Bacteria</taxon>
        <taxon>Pseudomonadati</taxon>
        <taxon>Pseudomonadota</taxon>
        <taxon>Betaproteobacteria</taxon>
        <taxon>Burkholderiales</taxon>
        <taxon>Comamonadaceae</taxon>
        <taxon>Acidovorax</taxon>
    </lineage>
</organism>
<evidence type="ECO:0000256" key="1">
    <source>
        <dbReference type="ARBA" id="ARBA00009747"/>
    </source>
</evidence>
<evidence type="ECO:0000313" key="9">
    <source>
        <dbReference type="EMBL" id="RIX85406.1"/>
    </source>
</evidence>
<dbReference type="EC" id="2.7.7.-" evidence="8"/>
<comment type="caution">
    <text evidence="9">The sequence shown here is derived from an EMBL/GenBank/DDBJ whole genome shotgun (WGS) entry which is preliminary data.</text>
</comment>
<proteinExistence type="inferred from homology"/>
<feature type="binding site" evidence="8">
    <location>
        <position position="102"/>
    </location>
    <ligand>
        <name>ATP</name>
        <dbReference type="ChEBI" id="CHEBI:30616"/>
    </ligand>
</feature>
<comment type="function">
    <text evidence="8">Nucleotidyltransferase involved in the post-translational modification of proteins. It can catalyze the addition of adenosine monophosphate (AMP) or uridine monophosphate (UMP) to a protein, resulting in modifications known as AMPylation and UMPylation.</text>
</comment>
<dbReference type="GO" id="GO:0030145">
    <property type="term" value="F:manganese ion binding"/>
    <property type="evidence" value="ECO:0007669"/>
    <property type="project" value="UniProtKB-UniRule"/>
</dbReference>
<keyword evidence="5 8" id="KW-0547">Nucleotide-binding</keyword>
<dbReference type="GO" id="GO:0000287">
    <property type="term" value="F:magnesium ion binding"/>
    <property type="evidence" value="ECO:0007669"/>
    <property type="project" value="UniProtKB-UniRule"/>
</dbReference>
<dbReference type="Pfam" id="PF02696">
    <property type="entry name" value="SelO"/>
    <property type="match status" value="1"/>
</dbReference>
<feature type="binding site" evidence="8">
    <location>
        <position position="131"/>
    </location>
    <ligand>
        <name>ATP</name>
        <dbReference type="ChEBI" id="CHEBI:30616"/>
    </ligand>
</feature>
<evidence type="ECO:0000256" key="6">
    <source>
        <dbReference type="ARBA" id="ARBA00022840"/>
    </source>
</evidence>
<keyword evidence="10" id="KW-1185">Reference proteome</keyword>
<comment type="catalytic activity">
    <reaction evidence="8">
        <text>L-seryl-[protein] + ATP = 3-O-(5'-adenylyl)-L-seryl-[protein] + diphosphate</text>
        <dbReference type="Rhea" id="RHEA:58120"/>
        <dbReference type="Rhea" id="RHEA-COMP:9863"/>
        <dbReference type="Rhea" id="RHEA-COMP:15073"/>
        <dbReference type="ChEBI" id="CHEBI:29999"/>
        <dbReference type="ChEBI" id="CHEBI:30616"/>
        <dbReference type="ChEBI" id="CHEBI:33019"/>
        <dbReference type="ChEBI" id="CHEBI:142516"/>
        <dbReference type="EC" id="2.7.7.108"/>
    </reaction>
</comment>
<feature type="active site" description="Proton acceptor" evidence="8">
    <location>
        <position position="261"/>
    </location>
</feature>
<feature type="binding site" evidence="8">
    <location>
        <position position="101"/>
    </location>
    <ligand>
        <name>ATP</name>
        <dbReference type="ChEBI" id="CHEBI:30616"/>
    </ligand>
</feature>
<feature type="binding site" evidence="8">
    <location>
        <position position="188"/>
    </location>
    <ligand>
        <name>ATP</name>
        <dbReference type="ChEBI" id="CHEBI:30616"/>
    </ligand>
</feature>
<evidence type="ECO:0000256" key="2">
    <source>
        <dbReference type="ARBA" id="ARBA00022679"/>
    </source>
</evidence>
<comment type="similarity">
    <text evidence="1 8">Belongs to the SELO family.</text>
</comment>
<dbReference type="RefSeq" id="WP_119551835.1">
    <property type="nucleotide sequence ID" value="NZ_QXMN01000001.1"/>
</dbReference>
<name>A0A9X8GY80_9BURK</name>
<keyword evidence="3 8" id="KW-0548">Nucleotidyltransferase</keyword>
<evidence type="ECO:0000256" key="4">
    <source>
        <dbReference type="ARBA" id="ARBA00022723"/>
    </source>
</evidence>